<dbReference type="Proteomes" id="UP000192276">
    <property type="component" value="Unassembled WGS sequence"/>
</dbReference>
<dbReference type="STRING" id="550983.A4R26_20435"/>
<dbReference type="OrthoDB" id="668426at2"/>
<reference evidence="2" key="1">
    <citation type="submission" date="2016-04" db="EMBL/GenBank/DDBJ databases">
        <authorList>
            <person name="Chen L."/>
            <person name="Zhuang W."/>
            <person name="Wang G."/>
        </authorList>
    </citation>
    <scope>NUCLEOTIDE SEQUENCE [LARGE SCALE GENOMIC DNA]</scope>
    <source>
        <strain evidence="2">208</strain>
    </source>
</reference>
<proteinExistence type="predicted"/>
<name>A0A1V9FPZ2_9BACT</name>
<evidence type="ECO:0000313" key="2">
    <source>
        <dbReference type="Proteomes" id="UP000192276"/>
    </source>
</evidence>
<keyword evidence="2" id="KW-1185">Reference proteome</keyword>
<comment type="caution">
    <text evidence="1">The sequence shown here is derived from an EMBL/GenBank/DDBJ whole genome shotgun (WGS) entry which is preliminary data.</text>
</comment>
<accession>A0A1V9FPZ2</accession>
<dbReference type="AlphaFoldDB" id="A0A1V9FPZ2"/>
<organism evidence="1 2">
    <name type="scientific">Niastella populi</name>
    <dbReference type="NCBI Taxonomy" id="550983"/>
    <lineage>
        <taxon>Bacteria</taxon>
        <taxon>Pseudomonadati</taxon>
        <taxon>Bacteroidota</taxon>
        <taxon>Chitinophagia</taxon>
        <taxon>Chitinophagales</taxon>
        <taxon>Chitinophagaceae</taxon>
        <taxon>Niastella</taxon>
    </lineage>
</organism>
<gene>
    <name evidence="1" type="ORF">A4R26_20435</name>
</gene>
<sequence length="271" mass="30457">MGKFQPPFSFTGTIGNISVYKMRGSDKPIVRRKGGPTKKQIQTKPSFAATRRNNMEFGGRARIAGQVLDILRPLKYLGDYNLAGPLNTLFKPIQELDTVSEHGQRNVVLTKDPHLLQGFSFSRKNPFENIIANRIIYTLSKETLKASVTFPALIPGVNFFIPGNYAWYKFMVVLGTIEDMFYTERGYKPQNGKEMFMWELEVTDWLAVSPRSEPVTVAFNSMGDYFEKLDENVSFNPQSLLLAVGIAFGNMVRGEVEMVKYVGAGKVLAMA</sequence>
<evidence type="ECO:0000313" key="1">
    <source>
        <dbReference type="EMBL" id="OQP60326.1"/>
    </source>
</evidence>
<dbReference type="EMBL" id="LWBP01000156">
    <property type="protein sequence ID" value="OQP60326.1"/>
    <property type="molecule type" value="Genomic_DNA"/>
</dbReference>
<dbReference type="RefSeq" id="WP_081164435.1">
    <property type="nucleotide sequence ID" value="NZ_LWBP01000156.1"/>
</dbReference>
<protein>
    <submittedName>
        <fullName evidence="1">Uncharacterized protein</fullName>
    </submittedName>
</protein>